<gene>
    <name evidence="1" type="ORF">UX13_C0022G0014</name>
</gene>
<dbReference type="AlphaFoldDB" id="A0A0G1PX61"/>
<organism evidence="1 2">
    <name type="scientific">Candidatus Woesebacteria bacterium GW2011_GWB1_45_5</name>
    <dbReference type="NCBI Taxonomy" id="1618581"/>
    <lineage>
        <taxon>Bacteria</taxon>
        <taxon>Candidatus Woeseibacteriota</taxon>
    </lineage>
</organism>
<evidence type="ECO:0000313" key="2">
    <source>
        <dbReference type="Proteomes" id="UP000034329"/>
    </source>
</evidence>
<comment type="caution">
    <text evidence="1">The sequence shown here is derived from an EMBL/GenBank/DDBJ whole genome shotgun (WGS) entry which is preliminary data.</text>
</comment>
<name>A0A0G1PX61_9BACT</name>
<dbReference type="EMBL" id="LCLA01000022">
    <property type="protein sequence ID" value="KKU10043.1"/>
    <property type="molecule type" value="Genomic_DNA"/>
</dbReference>
<evidence type="ECO:0000313" key="1">
    <source>
        <dbReference type="EMBL" id="KKU10043.1"/>
    </source>
</evidence>
<sequence>MSIEQVRLEAMFKATDRGAKRSDELLRAADDAQREITDKRGRNSVANFLRISHKIHEIDHIRKSTPREDREWHTDMWVVLKKSTAGRKMFPLEIKSSDYGVREVKEGKDFKRNQVYLVVNANKRRADLQIINDFWEEIERVCAILGK</sequence>
<accession>A0A0G1PX61</accession>
<reference evidence="1 2" key="1">
    <citation type="journal article" date="2015" name="Nature">
        <title>rRNA introns, odd ribosomes, and small enigmatic genomes across a large radiation of phyla.</title>
        <authorList>
            <person name="Brown C.T."/>
            <person name="Hug L.A."/>
            <person name="Thomas B.C."/>
            <person name="Sharon I."/>
            <person name="Castelle C.J."/>
            <person name="Singh A."/>
            <person name="Wilkins M.J."/>
            <person name="Williams K.H."/>
            <person name="Banfield J.F."/>
        </authorList>
    </citation>
    <scope>NUCLEOTIDE SEQUENCE [LARGE SCALE GENOMIC DNA]</scope>
</reference>
<protein>
    <submittedName>
        <fullName evidence="1">Uncharacterized protein</fullName>
    </submittedName>
</protein>
<dbReference type="Proteomes" id="UP000034329">
    <property type="component" value="Unassembled WGS sequence"/>
</dbReference>
<proteinExistence type="predicted"/>